<name>A0A1G2CA08_9BACT</name>
<dbReference type="AlphaFoldDB" id="A0A1G2CA08"/>
<keyword evidence="1" id="KW-1133">Transmembrane helix</keyword>
<feature type="transmembrane region" description="Helical" evidence="1">
    <location>
        <begin position="6"/>
        <end position="24"/>
    </location>
</feature>
<evidence type="ECO:0000313" key="2">
    <source>
        <dbReference type="EMBL" id="OGY98233.1"/>
    </source>
</evidence>
<dbReference type="EMBL" id="MHKX01000013">
    <property type="protein sequence ID" value="OGY98233.1"/>
    <property type="molecule type" value="Genomic_DNA"/>
</dbReference>
<proteinExistence type="predicted"/>
<protein>
    <submittedName>
        <fullName evidence="2">Uncharacterized protein</fullName>
    </submittedName>
</protein>
<keyword evidence="1" id="KW-0472">Membrane</keyword>
<organism evidence="2 3">
    <name type="scientific">Candidatus Liptonbacteria bacterium RIFCSPHIGHO2_01_FULL_57_28</name>
    <dbReference type="NCBI Taxonomy" id="1798647"/>
    <lineage>
        <taxon>Bacteria</taxon>
        <taxon>Candidatus Liptoniibacteriota</taxon>
    </lineage>
</organism>
<reference evidence="2 3" key="1">
    <citation type="journal article" date="2016" name="Nat. Commun.">
        <title>Thousands of microbial genomes shed light on interconnected biogeochemical processes in an aquifer system.</title>
        <authorList>
            <person name="Anantharaman K."/>
            <person name="Brown C.T."/>
            <person name="Hug L.A."/>
            <person name="Sharon I."/>
            <person name="Castelle C.J."/>
            <person name="Probst A.J."/>
            <person name="Thomas B.C."/>
            <person name="Singh A."/>
            <person name="Wilkins M.J."/>
            <person name="Karaoz U."/>
            <person name="Brodie E.L."/>
            <person name="Williams K.H."/>
            <person name="Hubbard S.S."/>
            <person name="Banfield J.F."/>
        </authorList>
    </citation>
    <scope>NUCLEOTIDE SEQUENCE [LARGE SCALE GENOMIC DNA]</scope>
</reference>
<comment type="caution">
    <text evidence="2">The sequence shown here is derived from an EMBL/GenBank/DDBJ whole genome shotgun (WGS) entry which is preliminary data.</text>
</comment>
<keyword evidence="1" id="KW-0812">Transmembrane</keyword>
<dbReference type="STRING" id="1798647.A2855_02945"/>
<gene>
    <name evidence="2" type="ORF">A2855_02945</name>
</gene>
<dbReference type="Proteomes" id="UP000179059">
    <property type="component" value="Unassembled WGS sequence"/>
</dbReference>
<sequence>MGTLGVLVGALLIAGILLGSFILCTSKKNWDVTDWLLRAFVALMVALALIGTGAWILAKARQGPAPPIAIMAE</sequence>
<evidence type="ECO:0000256" key="1">
    <source>
        <dbReference type="SAM" id="Phobius"/>
    </source>
</evidence>
<evidence type="ECO:0000313" key="3">
    <source>
        <dbReference type="Proteomes" id="UP000179059"/>
    </source>
</evidence>
<accession>A0A1G2CA08</accession>
<feature type="transmembrane region" description="Helical" evidence="1">
    <location>
        <begin position="36"/>
        <end position="58"/>
    </location>
</feature>